<evidence type="ECO:0000313" key="2">
    <source>
        <dbReference type="Proteomes" id="UP000267096"/>
    </source>
</evidence>
<keyword evidence="2" id="KW-1185">Reference proteome</keyword>
<organism evidence="3">
    <name type="scientific">Anisakis simplex</name>
    <name type="common">Herring worm</name>
    <dbReference type="NCBI Taxonomy" id="6269"/>
    <lineage>
        <taxon>Eukaryota</taxon>
        <taxon>Metazoa</taxon>
        <taxon>Ecdysozoa</taxon>
        <taxon>Nematoda</taxon>
        <taxon>Chromadorea</taxon>
        <taxon>Rhabditida</taxon>
        <taxon>Spirurina</taxon>
        <taxon>Ascaridomorpha</taxon>
        <taxon>Ascaridoidea</taxon>
        <taxon>Anisakidae</taxon>
        <taxon>Anisakis</taxon>
        <taxon>Anisakis simplex complex</taxon>
    </lineage>
</organism>
<dbReference type="Proteomes" id="UP000267096">
    <property type="component" value="Unassembled WGS sequence"/>
</dbReference>
<gene>
    <name evidence="1" type="ORF">ASIM_LOCUS19486</name>
</gene>
<evidence type="ECO:0000313" key="1">
    <source>
        <dbReference type="EMBL" id="VDK69980.1"/>
    </source>
</evidence>
<dbReference type="WBParaSite" id="ASIM_0002009901-mRNA-1">
    <property type="protein sequence ID" value="ASIM_0002009901-mRNA-1"/>
    <property type="gene ID" value="ASIM_0002009901"/>
</dbReference>
<accession>A0A0M3KGI5</accession>
<reference evidence="1 2" key="2">
    <citation type="submission" date="2018-11" db="EMBL/GenBank/DDBJ databases">
        <authorList>
            <consortium name="Pathogen Informatics"/>
        </authorList>
    </citation>
    <scope>NUCLEOTIDE SEQUENCE [LARGE SCALE GENOMIC DNA]</scope>
</reference>
<name>A0A0M3KGI5_ANISI</name>
<proteinExistence type="predicted"/>
<dbReference type="EMBL" id="UYRR01037324">
    <property type="protein sequence ID" value="VDK69980.1"/>
    <property type="molecule type" value="Genomic_DNA"/>
</dbReference>
<protein>
    <submittedName>
        <fullName evidence="1 3">Uncharacterized protein</fullName>
    </submittedName>
</protein>
<reference evidence="3" key="1">
    <citation type="submission" date="2017-02" db="UniProtKB">
        <authorList>
            <consortium name="WormBaseParasite"/>
        </authorList>
    </citation>
    <scope>IDENTIFICATION</scope>
</reference>
<sequence>MVSENERTKWYGGVDASDNFVAADDDDRNEIERKSCLQLTTQHNTLLFSRSLFAHRSDQSDAIGSDRR</sequence>
<evidence type="ECO:0000313" key="3">
    <source>
        <dbReference type="WBParaSite" id="ASIM_0002009901-mRNA-1"/>
    </source>
</evidence>
<dbReference type="AlphaFoldDB" id="A0A0M3KGI5"/>